<reference evidence="2 3" key="1">
    <citation type="submission" date="2022-05" db="EMBL/GenBank/DDBJ databases">
        <authorList>
            <consortium name="Genoscope - CEA"/>
            <person name="William W."/>
        </authorList>
    </citation>
    <scope>NUCLEOTIDE SEQUENCE [LARGE SCALE GENOMIC DNA]</scope>
</reference>
<sequence length="192" mass="22051">MELKCTFKGWPRPRVVWYNPSNKQIINGSEGFYISEQLEREDTLISLLRNADIQEKHRGAYKCTGMNNITNWSSRKSGYIDLNYRCLLPKAPKISSREVSVTAYSNVSLKCEVGVRPSDCWDNSLQWYFNNSSGELKFGEKYDIQERKTNTRCKKDFILTIVNVTEEYRECINVSGSATMTTPSFPGLQLSS</sequence>
<name>A0ABN8REA0_9CNID</name>
<gene>
    <name evidence="2" type="ORF">PLOB_00019520</name>
</gene>
<dbReference type="CDD" id="cd00096">
    <property type="entry name" value="Ig"/>
    <property type="match status" value="1"/>
</dbReference>
<protein>
    <recommendedName>
        <fullName evidence="1">Ig-like domain-containing protein</fullName>
    </recommendedName>
</protein>
<evidence type="ECO:0000313" key="3">
    <source>
        <dbReference type="Proteomes" id="UP001159405"/>
    </source>
</evidence>
<dbReference type="Gene3D" id="2.60.40.10">
    <property type="entry name" value="Immunoglobulins"/>
    <property type="match status" value="2"/>
</dbReference>
<keyword evidence="3" id="KW-1185">Reference proteome</keyword>
<dbReference type="Proteomes" id="UP001159405">
    <property type="component" value="Unassembled WGS sequence"/>
</dbReference>
<accession>A0ABN8REA0</accession>
<dbReference type="EMBL" id="CALNXK010000229">
    <property type="protein sequence ID" value="CAH3177715.1"/>
    <property type="molecule type" value="Genomic_DNA"/>
</dbReference>
<dbReference type="InterPro" id="IPR007110">
    <property type="entry name" value="Ig-like_dom"/>
</dbReference>
<dbReference type="SUPFAM" id="SSF48726">
    <property type="entry name" value="Immunoglobulin"/>
    <property type="match status" value="2"/>
</dbReference>
<organism evidence="2 3">
    <name type="scientific">Porites lobata</name>
    <dbReference type="NCBI Taxonomy" id="104759"/>
    <lineage>
        <taxon>Eukaryota</taxon>
        <taxon>Metazoa</taxon>
        <taxon>Cnidaria</taxon>
        <taxon>Anthozoa</taxon>
        <taxon>Hexacorallia</taxon>
        <taxon>Scleractinia</taxon>
        <taxon>Fungiina</taxon>
        <taxon>Poritidae</taxon>
        <taxon>Porites</taxon>
    </lineage>
</organism>
<comment type="caution">
    <text evidence="2">The sequence shown here is derived from an EMBL/GenBank/DDBJ whole genome shotgun (WGS) entry which is preliminary data.</text>
</comment>
<dbReference type="InterPro" id="IPR013783">
    <property type="entry name" value="Ig-like_fold"/>
</dbReference>
<dbReference type="InterPro" id="IPR036179">
    <property type="entry name" value="Ig-like_dom_sf"/>
</dbReference>
<dbReference type="PROSITE" id="PS50835">
    <property type="entry name" value="IG_LIKE"/>
    <property type="match status" value="1"/>
</dbReference>
<evidence type="ECO:0000259" key="1">
    <source>
        <dbReference type="PROSITE" id="PS50835"/>
    </source>
</evidence>
<proteinExistence type="predicted"/>
<feature type="domain" description="Ig-like" evidence="1">
    <location>
        <begin position="1"/>
        <end position="81"/>
    </location>
</feature>
<evidence type="ECO:0000313" key="2">
    <source>
        <dbReference type="EMBL" id="CAH3177715.1"/>
    </source>
</evidence>